<proteinExistence type="predicted"/>
<name>A0A914H2D3_GLORO</name>
<protein>
    <submittedName>
        <fullName evidence="2">Uncharacterized protein</fullName>
    </submittedName>
</protein>
<dbReference type="WBParaSite" id="Gr19_v10_g13239.t1">
    <property type="protein sequence ID" value="Gr19_v10_g13239.t1"/>
    <property type="gene ID" value="Gr19_v10_g13239"/>
</dbReference>
<dbReference type="Proteomes" id="UP000887572">
    <property type="component" value="Unplaced"/>
</dbReference>
<sequence>MLESIWAQLKISLPLFSSLSLLLSSIQRRESDERKRLYVAGKGSRRRRGRAVLTGQAVQELLALRRFQVGRVLQEARAALVRQGFQVDQGRQADLVLRGFQAVPAGQEW</sequence>
<evidence type="ECO:0000313" key="2">
    <source>
        <dbReference type="WBParaSite" id="Gr19_v10_g13239.t1"/>
    </source>
</evidence>
<reference evidence="2" key="1">
    <citation type="submission" date="2022-11" db="UniProtKB">
        <authorList>
            <consortium name="WormBaseParasite"/>
        </authorList>
    </citation>
    <scope>IDENTIFICATION</scope>
</reference>
<organism evidence="1 2">
    <name type="scientific">Globodera rostochiensis</name>
    <name type="common">Golden nematode worm</name>
    <name type="synonym">Heterodera rostochiensis</name>
    <dbReference type="NCBI Taxonomy" id="31243"/>
    <lineage>
        <taxon>Eukaryota</taxon>
        <taxon>Metazoa</taxon>
        <taxon>Ecdysozoa</taxon>
        <taxon>Nematoda</taxon>
        <taxon>Chromadorea</taxon>
        <taxon>Rhabditida</taxon>
        <taxon>Tylenchina</taxon>
        <taxon>Tylenchomorpha</taxon>
        <taxon>Tylenchoidea</taxon>
        <taxon>Heteroderidae</taxon>
        <taxon>Heteroderinae</taxon>
        <taxon>Globodera</taxon>
    </lineage>
</organism>
<accession>A0A914H2D3</accession>
<keyword evidence="1" id="KW-1185">Reference proteome</keyword>
<evidence type="ECO:0000313" key="1">
    <source>
        <dbReference type="Proteomes" id="UP000887572"/>
    </source>
</evidence>
<dbReference type="AlphaFoldDB" id="A0A914H2D3"/>